<dbReference type="EMBL" id="JAHWGI010001056">
    <property type="protein sequence ID" value="KAK3921914.1"/>
    <property type="molecule type" value="Genomic_DNA"/>
</dbReference>
<dbReference type="InterPro" id="IPR011989">
    <property type="entry name" value="ARM-like"/>
</dbReference>
<protein>
    <submittedName>
        <fullName evidence="1">Uncharacterized protein</fullName>
    </submittedName>
</protein>
<dbReference type="InterPro" id="IPR016024">
    <property type="entry name" value="ARM-type_fold"/>
</dbReference>
<proteinExistence type="predicted"/>
<gene>
    <name evidence="1" type="ORF">KUF71_011090</name>
</gene>
<sequence>MCDNKSKVSVTLKMSNAKFDDLIQRYCNSMVTAVDVNDLKLANKSAKVLSNLVIANALTLGSQFKIELIQTLAPLLRHVRLILHSEISLAENIASMIEALVEDCHQLPMETGLALIRYIAITINKDEDVFSDYKNILFGILINLIASNKIYQDIFPSNTIELFLNKLFENDSQHIKWNVVNVIILLTKHPQNKENQISIFKHIVPSVVRKLREWVENPSTGDFHFLKDLLFLCREIMSGSAPCQDIFFKNEGFDVLARLLEATELMTEIMDIPLDRPFFPDIANTLFSSILCLLETAVFKSRKVCKKVHDLQLLSLLKEYIFITPTDQQGILVSCIVHILKCGANSPDSKMFSEIYDIANTLKDKEDMFITSDVLAFLSKEFQRSIAKKPLQKLGTPHPRLFKKATARKASPTNHSQATAVEPSVIERSYLFSKAELIELLKCVKIYGNNMKAIRKVFPFHKELKEQDLYAVWKTIWKTN</sequence>
<dbReference type="Proteomes" id="UP001219518">
    <property type="component" value="Unassembled WGS sequence"/>
</dbReference>
<comment type="caution">
    <text evidence="1">The sequence shown here is derived from an EMBL/GenBank/DDBJ whole genome shotgun (WGS) entry which is preliminary data.</text>
</comment>
<reference evidence="1" key="2">
    <citation type="journal article" date="2023" name="BMC Genomics">
        <title>Pest status, molecular evolution, and epigenetic factors derived from the genome assembly of Frankliniella fusca, a thysanopteran phytovirus vector.</title>
        <authorList>
            <person name="Catto M.A."/>
            <person name="Labadie P.E."/>
            <person name="Jacobson A.L."/>
            <person name="Kennedy G.G."/>
            <person name="Srinivasan R."/>
            <person name="Hunt B.G."/>
        </authorList>
    </citation>
    <scope>NUCLEOTIDE SEQUENCE</scope>
    <source>
        <strain evidence="1">PL_HMW_Pooled</strain>
    </source>
</reference>
<evidence type="ECO:0000313" key="2">
    <source>
        <dbReference type="Proteomes" id="UP001219518"/>
    </source>
</evidence>
<dbReference type="SUPFAM" id="SSF48371">
    <property type="entry name" value="ARM repeat"/>
    <property type="match status" value="1"/>
</dbReference>
<dbReference type="Gene3D" id="1.25.10.10">
    <property type="entry name" value="Leucine-rich Repeat Variant"/>
    <property type="match status" value="1"/>
</dbReference>
<name>A0AAE1HIP4_9NEOP</name>
<keyword evidence="2" id="KW-1185">Reference proteome</keyword>
<reference evidence="1" key="1">
    <citation type="submission" date="2021-07" db="EMBL/GenBank/DDBJ databases">
        <authorList>
            <person name="Catto M.A."/>
            <person name="Jacobson A."/>
            <person name="Kennedy G."/>
            <person name="Labadie P."/>
            <person name="Hunt B.G."/>
            <person name="Srinivasan R."/>
        </authorList>
    </citation>
    <scope>NUCLEOTIDE SEQUENCE</scope>
    <source>
        <strain evidence="1">PL_HMW_Pooled</strain>
        <tissue evidence="1">Head</tissue>
    </source>
</reference>
<accession>A0AAE1HIP4</accession>
<evidence type="ECO:0000313" key="1">
    <source>
        <dbReference type="EMBL" id="KAK3921914.1"/>
    </source>
</evidence>
<organism evidence="1 2">
    <name type="scientific">Frankliniella fusca</name>
    <dbReference type="NCBI Taxonomy" id="407009"/>
    <lineage>
        <taxon>Eukaryota</taxon>
        <taxon>Metazoa</taxon>
        <taxon>Ecdysozoa</taxon>
        <taxon>Arthropoda</taxon>
        <taxon>Hexapoda</taxon>
        <taxon>Insecta</taxon>
        <taxon>Pterygota</taxon>
        <taxon>Neoptera</taxon>
        <taxon>Paraneoptera</taxon>
        <taxon>Thysanoptera</taxon>
        <taxon>Terebrantia</taxon>
        <taxon>Thripoidea</taxon>
        <taxon>Thripidae</taxon>
        <taxon>Frankliniella</taxon>
    </lineage>
</organism>
<dbReference type="AlphaFoldDB" id="A0AAE1HIP4"/>